<keyword evidence="10" id="KW-1133">Transmembrane helix</keyword>
<evidence type="ECO:0000256" key="10">
    <source>
        <dbReference type="ARBA" id="ARBA00022989"/>
    </source>
</evidence>
<feature type="binding site" evidence="15">
    <location>
        <position position="1208"/>
    </location>
    <ligand>
        <name>Zn(2+)</name>
        <dbReference type="ChEBI" id="CHEBI:29105"/>
    </ligand>
</feature>
<keyword evidence="21" id="KW-1185">Reference proteome</keyword>
<dbReference type="InterPro" id="IPR001680">
    <property type="entry name" value="WD40_rpt"/>
</dbReference>
<dbReference type="InterPro" id="IPR017871">
    <property type="entry name" value="ABC_transporter-like_CS"/>
</dbReference>
<comment type="cofactor">
    <cofactor evidence="15">
        <name>Zn(2+)</name>
        <dbReference type="ChEBI" id="CHEBI:29105"/>
    </cofactor>
</comment>
<dbReference type="InterPro" id="IPR039421">
    <property type="entry name" value="Type_1_exporter"/>
</dbReference>
<evidence type="ECO:0000256" key="8">
    <source>
        <dbReference type="ARBA" id="ARBA00022840"/>
    </source>
</evidence>
<dbReference type="Pfam" id="PF10313">
    <property type="entry name" value="DUF2415"/>
    <property type="match status" value="1"/>
</dbReference>
<dbReference type="GO" id="GO:0120539">
    <property type="term" value="F:4-hydroxy-3-methoxy-5-polyprenylbenzoate decarboxylase activity"/>
    <property type="evidence" value="ECO:0007669"/>
    <property type="project" value="UniProtKB-EC"/>
</dbReference>
<evidence type="ECO:0000256" key="13">
    <source>
        <dbReference type="ARBA" id="ARBA00039906"/>
    </source>
</evidence>
<reference evidence="20 21" key="2">
    <citation type="submission" date="2017-02" db="EMBL/GenBank/DDBJ databases">
        <title>A genome survey and senescence transcriptome analysis in Lentinula edodes.</title>
        <authorList>
            <person name="Sakamoto Y."/>
            <person name="Nakade K."/>
            <person name="Sato S."/>
            <person name="Yoshida Y."/>
            <person name="Miyazaki K."/>
            <person name="Natsume S."/>
            <person name="Konno N."/>
        </authorList>
    </citation>
    <scope>NUCLEOTIDE SEQUENCE [LARGE SCALE GENOMIC DNA]</scope>
    <source>
        <strain evidence="20 21">NBRC 111202</strain>
    </source>
</reference>
<keyword evidence="16" id="KW-0853">WD repeat</keyword>
<feature type="region of interest" description="Disordered" evidence="17">
    <location>
        <begin position="960"/>
        <end position="980"/>
    </location>
</feature>
<dbReference type="CDD" id="cd18582">
    <property type="entry name" value="ABC_6TM_ATM1_ABCB7"/>
    <property type="match status" value="1"/>
</dbReference>
<dbReference type="InterPro" id="IPR003593">
    <property type="entry name" value="AAA+_ATPase"/>
</dbReference>
<feature type="binding site" evidence="15">
    <location>
        <position position="1224"/>
    </location>
    <ligand>
        <name>Zn(2+)</name>
        <dbReference type="ChEBI" id="CHEBI:29105"/>
    </ligand>
</feature>
<feature type="region of interest" description="Disordered" evidence="17">
    <location>
        <begin position="862"/>
        <end position="883"/>
    </location>
</feature>
<keyword evidence="15" id="KW-0479">Metal-binding</keyword>
<feature type="region of interest" description="Disordered" evidence="17">
    <location>
        <begin position="1039"/>
        <end position="1068"/>
    </location>
</feature>
<dbReference type="FunFam" id="3.40.50.300:FF:000299">
    <property type="entry name" value="ABC transporter ATP-binding protein/permease"/>
    <property type="match status" value="1"/>
</dbReference>
<dbReference type="SUPFAM" id="SSF52540">
    <property type="entry name" value="P-loop containing nucleoside triphosphate hydrolases"/>
    <property type="match status" value="1"/>
</dbReference>
<evidence type="ECO:0000256" key="14">
    <source>
        <dbReference type="ARBA" id="ARBA00040792"/>
    </source>
</evidence>
<dbReference type="PANTHER" id="PTHR24221">
    <property type="entry name" value="ATP-BINDING CASSETTE SUB-FAMILY B"/>
    <property type="match status" value="1"/>
</dbReference>
<dbReference type="InterPro" id="IPR036640">
    <property type="entry name" value="ABC1_TM_sf"/>
</dbReference>
<evidence type="ECO:0000259" key="18">
    <source>
        <dbReference type="PROSITE" id="PS50893"/>
    </source>
</evidence>
<dbReference type="Pfam" id="PF00664">
    <property type="entry name" value="ABC_membrane"/>
    <property type="match status" value="1"/>
</dbReference>
<evidence type="ECO:0000256" key="4">
    <source>
        <dbReference type="ARBA" id="ARBA00022448"/>
    </source>
</evidence>
<dbReference type="Proteomes" id="UP000188533">
    <property type="component" value="Unassembled WGS sequence"/>
</dbReference>
<dbReference type="PANTHER" id="PTHR24221:SF402">
    <property type="entry name" value="IRON-SULFUR CLUSTERS TRANSPORTER ABCB7, MITOCHONDRIAL"/>
    <property type="match status" value="1"/>
</dbReference>
<comment type="similarity">
    <text evidence="12">Belongs to the ABC transporter superfamily. ABCB family. Heavy Metal importer (TC 3.A.1.210) subfamily.</text>
</comment>
<dbReference type="GO" id="GO:0140359">
    <property type="term" value="F:ABC-type transporter activity"/>
    <property type="evidence" value="ECO:0007669"/>
    <property type="project" value="InterPro"/>
</dbReference>
<feature type="region of interest" description="Disordered" evidence="17">
    <location>
        <begin position="999"/>
        <end position="1025"/>
    </location>
</feature>
<feature type="domain" description="ABC transmembrane type-1" evidence="19">
    <location>
        <begin position="1"/>
        <end position="157"/>
    </location>
</feature>
<keyword evidence="7" id="KW-0547">Nucleotide-binding</keyword>
<evidence type="ECO:0000256" key="2">
    <source>
        <dbReference type="ARBA" id="ARBA00004651"/>
    </source>
</evidence>
<comment type="subunit">
    <text evidence="15">Component of a multi-subunit COQ enzyme complex, composed of at least COQ3, COQ4, COQ5, COQ6, COQ7 and COQ9.</text>
</comment>
<dbReference type="InterPro" id="IPR027417">
    <property type="entry name" value="P-loop_NTPase"/>
</dbReference>
<comment type="caution">
    <text evidence="20">The sequence shown here is derived from an EMBL/GenBank/DDBJ whole genome shotgun (WGS) entry which is preliminary data.</text>
</comment>
<dbReference type="InterPro" id="IPR027540">
    <property type="entry name" value="Coq4_euk"/>
</dbReference>
<dbReference type="InterPro" id="IPR015943">
    <property type="entry name" value="WD40/YVTN_repeat-like_dom_sf"/>
</dbReference>
<dbReference type="GO" id="GO:0031314">
    <property type="term" value="C:extrinsic component of mitochondrial inner membrane"/>
    <property type="evidence" value="ECO:0007669"/>
    <property type="project" value="UniProtKB-UniRule"/>
</dbReference>
<dbReference type="HAMAP" id="MF_03111">
    <property type="entry name" value="Coq4"/>
    <property type="match status" value="1"/>
</dbReference>
<sequence>MVCGILTYKFGWDFAAITAGTLAAYAWFTIRTTSWRTQFRRDANKADQRAASSSVDSLINFEAVKHFNNEKYEVAQYDQHLRDYEKSSVKITTSLAFLNTGQNVIFSSALTMTMLMAAQGVVNGTMTVGDLVMINQLIFQLSLPLNFLGTIYRELQQNLLDMEVLFNLRENNPPIEDKPGAQPLALPVDAGKSIRFENVQFAYHPSRPIFTDLSFTIPAGKRVAFVGPSGCGKSTILRLLFRFYEPSSGRILIGDQDISQVQLGSLRKSIGIVPQDTPLFHADVMHNVRYGNLDKDEFDAIEAAKQAHVHEAIMRLPDGYRTKVGERGLMISGGEKQRLAVARVLLKDPPILFFDEATSALDAHTEAELMKNISSTLFHKSRTSIFIAHRLRTVIEADLIVNYATVSAIGHNVRNVKALHLSNLCSSYQAMTRELSLLSSKTPTAIAATPDLNIAHVQLRDLLICPRERGLINYVTRNSVVEQDLYNPRSTPRPLFDLSFYPANITSLEVLGGTATLFAAGGQDAELHLSLHHHSTRRRRTGALEWKFEERLQASINNSILLTSLNLGRSNESSLEPRLAISNNDCTVKFFDIPMSVRGGGNSLKIRNAGSVRLNVAVNHSSISPDGTCLLSVGDSSKVYLHRIHGGGQLSFSSIAILAMPPPDRNLLSHFSSSLAASFSTSFSRDGTKYAVASQEGVVCVWDVRSTKPLKVYQTDKSESWNGAGNGLASGYLSDDPYEWTRGLSKAPGWSARNVKFGNGGVDGCGKEIMTFTEHTSRLHVIDARTFETEEIIQVPSISAPKQRTSPSTTARTSSIRHTISPRTSQTRSRPSYVRPYQRPASSARALAASIVNPHPRSNIPFSIPVSATSHTSGSSTRRDTSQSPYVVLALEDTFRIPTRVSDSAEELYASASGSWRRGDNFERDSEEDLVVIPPLGDREVEDDVRALLGSHGIRSRRLGGVGVGVSDHADENYDRNRDERMEIDDELDELGMEPEWDCISSHVPSRSSSPGPSLSPPPSNNRWTPWSRVEALSRIGARVLDRTSSGDGADMDDDNAEGDGADHDEDVDLNTEYQGGSFGLDGMDTLGSTLKYDPDLDIAGTCFDPTDPYRADLIAALGETTAGPALPRLRDIMLATSEGRRILKDRPRINTRTVDMNALAQLPEGTWGRTYKTWLERTGVTPDSREPVHYIDDPELAYVMQRYRECHDFYHCICNFSVNVESELAIKYFEFANLGLPLAAISAIGGPLRLNAKKRSVLFSEYVPWALKYGSTSQCLIGVYWEKRWEQDVEELRTELGIRDSPAKWSKKSMGTMASAAS</sequence>
<dbReference type="GO" id="GO:0016887">
    <property type="term" value="F:ATP hydrolysis activity"/>
    <property type="evidence" value="ECO:0007669"/>
    <property type="project" value="InterPro"/>
</dbReference>
<evidence type="ECO:0000256" key="17">
    <source>
        <dbReference type="SAM" id="MobiDB-lite"/>
    </source>
</evidence>
<keyword evidence="11 15" id="KW-0472">Membrane</keyword>
<feature type="compositionally biased region" description="Basic and acidic residues" evidence="17">
    <location>
        <begin position="968"/>
        <end position="980"/>
    </location>
</feature>
<dbReference type="PROSITE" id="PS50082">
    <property type="entry name" value="WD_REPEATS_2"/>
    <property type="match status" value="1"/>
</dbReference>
<feature type="compositionally biased region" description="Acidic residues" evidence="17">
    <location>
        <begin position="1050"/>
        <end position="1068"/>
    </location>
</feature>
<keyword evidence="15" id="KW-0999">Mitochondrion inner membrane</keyword>
<keyword evidence="15" id="KW-0496">Mitochondrion</keyword>
<gene>
    <name evidence="15" type="primary">COQ4</name>
    <name evidence="20" type="ORF">LENED_000859</name>
</gene>
<organism evidence="20 21">
    <name type="scientific">Lentinula edodes</name>
    <name type="common">Shiitake mushroom</name>
    <name type="synonym">Lentinus edodes</name>
    <dbReference type="NCBI Taxonomy" id="5353"/>
    <lineage>
        <taxon>Eukaryota</taxon>
        <taxon>Fungi</taxon>
        <taxon>Dikarya</taxon>
        <taxon>Basidiomycota</taxon>
        <taxon>Agaricomycotina</taxon>
        <taxon>Agaricomycetes</taxon>
        <taxon>Agaricomycetidae</taxon>
        <taxon>Agaricales</taxon>
        <taxon>Marasmiineae</taxon>
        <taxon>Omphalotaceae</taxon>
        <taxon>Lentinula</taxon>
    </lineage>
</organism>
<dbReference type="Pfam" id="PF05019">
    <property type="entry name" value="Coq4"/>
    <property type="match status" value="1"/>
</dbReference>
<keyword evidence="9" id="KW-1278">Translocase</keyword>
<dbReference type="SMART" id="SM00382">
    <property type="entry name" value="AAA"/>
    <property type="match status" value="1"/>
</dbReference>
<comment type="similarity">
    <text evidence="15">Belongs to the COQ4 family.</text>
</comment>
<comment type="subunit">
    <text evidence="3">Homodimer.</text>
</comment>
<dbReference type="Gene3D" id="3.40.50.300">
    <property type="entry name" value="P-loop containing nucleotide triphosphate hydrolases"/>
    <property type="match status" value="1"/>
</dbReference>
<comment type="pathway">
    <text evidence="15">Cofactor biosynthesis; ubiquinone biosynthesis.</text>
</comment>
<evidence type="ECO:0000259" key="19">
    <source>
        <dbReference type="PROSITE" id="PS50929"/>
    </source>
</evidence>
<evidence type="ECO:0000256" key="7">
    <source>
        <dbReference type="ARBA" id="ARBA00022741"/>
    </source>
</evidence>
<feature type="compositionally biased region" description="Low complexity" evidence="17">
    <location>
        <begin position="804"/>
        <end position="832"/>
    </location>
</feature>
<dbReference type="EMBL" id="BDGU01000013">
    <property type="protein sequence ID" value="GAV99403.1"/>
    <property type="molecule type" value="Genomic_DNA"/>
</dbReference>
<dbReference type="InterPro" id="IPR003439">
    <property type="entry name" value="ABC_transporter-like_ATP-bd"/>
</dbReference>
<keyword evidence="5" id="KW-1003">Cell membrane</keyword>
<keyword evidence="15" id="KW-0862">Zinc</keyword>
<keyword evidence="15" id="KW-0456">Lyase</keyword>
<dbReference type="GO" id="GO:0008270">
    <property type="term" value="F:zinc ion binding"/>
    <property type="evidence" value="ECO:0007669"/>
    <property type="project" value="UniProtKB-UniRule"/>
</dbReference>
<evidence type="ECO:0000313" key="21">
    <source>
        <dbReference type="Proteomes" id="UP000188533"/>
    </source>
</evidence>
<feature type="repeat" description="WD" evidence="16">
    <location>
        <begin position="671"/>
        <end position="712"/>
    </location>
</feature>
<dbReference type="InterPro" id="IPR019417">
    <property type="entry name" value="DUF2415"/>
</dbReference>
<feature type="region of interest" description="Disordered" evidence="17">
    <location>
        <begin position="796"/>
        <end position="839"/>
    </location>
</feature>
<evidence type="ECO:0000256" key="16">
    <source>
        <dbReference type="PROSITE-ProRule" id="PRU00221"/>
    </source>
</evidence>
<dbReference type="GO" id="GO:0005524">
    <property type="term" value="F:ATP binding"/>
    <property type="evidence" value="ECO:0007669"/>
    <property type="project" value="UniProtKB-KW"/>
</dbReference>
<feature type="compositionally biased region" description="Low complexity" evidence="17">
    <location>
        <begin position="1001"/>
        <end position="1013"/>
    </location>
</feature>
<protein>
    <recommendedName>
        <fullName evidence="13">Iron-sulfur clusters transporter ATM1, mitochondrial</fullName>
    </recommendedName>
    <alternativeName>
        <fullName evidence="14">Iron-sulfur clusters transporter atm1, mitochondrial</fullName>
    </alternativeName>
</protein>
<comment type="catalytic activity">
    <reaction evidence="15">
        <text>a 4-hydroxy-3-methoxy-5-(all-trans-polyprenyl)benzoate + H(+) = a 2-methoxy-6-(all-trans-polyprenyl)phenol + CO2</text>
        <dbReference type="Rhea" id="RHEA:81179"/>
        <dbReference type="Rhea" id="RHEA-COMP:9551"/>
        <dbReference type="Rhea" id="RHEA-COMP:10931"/>
        <dbReference type="ChEBI" id="CHEBI:15378"/>
        <dbReference type="ChEBI" id="CHEBI:16526"/>
        <dbReference type="ChEBI" id="CHEBI:62731"/>
        <dbReference type="ChEBI" id="CHEBI:84443"/>
        <dbReference type="EC" id="4.1.1.130"/>
    </reaction>
</comment>
<feature type="binding site" evidence="15">
    <location>
        <position position="1209"/>
    </location>
    <ligand>
        <name>Zn(2+)</name>
        <dbReference type="ChEBI" id="CHEBI:29105"/>
    </ligand>
</feature>
<evidence type="ECO:0000256" key="11">
    <source>
        <dbReference type="ARBA" id="ARBA00023136"/>
    </source>
</evidence>
<keyword evidence="6" id="KW-0812">Transmembrane</keyword>
<evidence type="ECO:0000256" key="15">
    <source>
        <dbReference type="HAMAP-Rule" id="MF_03111"/>
    </source>
</evidence>
<evidence type="ECO:0000256" key="5">
    <source>
        <dbReference type="ARBA" id="ARBA00022475"/>
    </source>
</evidence>
<name>A0A1Q3DX41_LENED</name>
<evidence type="ECO:0000256" key="9">
    <source>
        <dbReference type="ARBA" id="ARBA00022967"/>
    </source>
</evidence>
<reference evidence="20 21" key="1">
    <citation type="submission" date="2016-08" db="EMBL/GenBank/DDBJ databases">
        <authorList>
            <consortium name="Lentinula edodes genome sequencing consortium"/>
            <person name="Sakamoto Y."/>
            <person name="Nakade K."/>
            <person name="Sato S."/>
            <person name="Yoshida Y."/>
            <person name="Miyazaki K."/>
            <person name="Natsume S."/>
            <person name="Konno N."/>
        </authorList>
    </citation>
    <scope>NUCLEOTIDE SEQUENCE [LARGE SCALE GENOMIC DNA]</scope>
    <source>
        <strain evidence="20 21">NBRC 111202</strain>
    </source>
</reference>
<dbReference type="GO" id="GO:0006879">
    <property type="term" value="P:intracellular iron ion homeostasis"/>
    <property type="evidence" value="ECO:0007669"/>
    <property type="project" value="TreeGrafter"/>
</dbReference>
<evidence type="ECO:0000256" key="3">
    <source>
        <dbReference type="ARBA" id="ARBA00011738"/>
    </source>
</evidence>
<dbReference type="GO" id="GO:0005886">
    <property type="term" value="C:plasma membrane"/>
    <property type="evidence" value="ECO:0007669"/>
    <property type="project" value="UniProtKB-SubCell"/>
</dbReference>
<accession>A0A1Q3DX41</accession>
<dbReference type="InterPro" id="IPR036322">
    <property type="entry name" value="WD40_repeat_dom_sf"/>
</dbReference>
<feature type="compositionally biased region" description="Polar residues" evidence="17">
    <location>
        <begin position="866"/>
        <end position="876"/>
    </location>
</feature>
<dbReference type="PROSITE" id="PS00211">
    <property type="entry name" value="ABC_TRANSPORTER_1"/>
    <property type="match status" value="1"/>
</dbReference>
<keyword evidence="8" id="KW-0067">ATP-binding</keyword>
<feature type="binding site" evidence="15">
    <location>
        <position position="1212"/>
    </location>
    <ligand>
        <name>Zn(2+)</name>
        <dbReference type="ChEBI" id="CHEBI:29105"/>
    </ligand>
</feature>
<comment type="function">
    <text evidence="15">Lyase that catalyzes the C1-decarboxylation of 4-hydroxy-3-methoxy-5-(all-trans-polyprenyl)benzoic acid into 2-methoxy-6-(all-trans-polyprenyl)phenol during ubiquinone biosynthesis.</text>
</comment>
<dbReference type="PROSITE" id="PS50893">
    <property type="entry name" value="ABC_TRANSPORTER_2"/>
    <property type="match status" value="1"/>
</dbReference>
<evidence type="ECO:0000256" key="6">
    <source>
        <dbReference type="ARBA" id="ARBA00022692"/>
    </source>
</evidence>
<dbReference type="Pfam" id="PF00005">
    <property type="entry name" value="ABC_tran"/>
    <property type="match status" value="1"/>
</dbReference>
<keyword evidence="4" id="KW-0813">Transport</keyword>
<feature type="domain" description="ABC transporter" evidence="18">
    <location>
        <begin position="194"/>
        <end position="434"/>
    </location>
</feature>
<dbReference type="UniPathway" id="UPA00232"/>
<dbReference type="InterPro" id="IPR007715">
    <property type="entry name" value="Coq4"/>
</dbReference>
<proteinExistence type="inferred from homology"/>
<keyword evidence="15" id="KW-0831">Ubiquinone biosynthesis</keyword>
<dbReference type="Gene3D" id="1.20.1560.10">
    <property type="entry name" value="ABC transporter type 1, transmembrane domain"/>
    <property type="match status" value="1"/>
</dbReference>
<evidence type="ECO:0000313" key="20">
    <source>
        <dbReference type="EMBL" id="GAV99403.1"/>
    </source>
</evidence>
<dbReference type="PROSITE" id="PS50929">
    <property type="entry name" value="ABC_TM1F"/>
    <property type="match status" value="1"/>
</dbReference>
<dbReference type="STRING" id="5353.A0A1Q3DX41"/>
<comment type="subcellular location">
    <subcellularLocation>
        <location evidence="2">Cell membrane</location>
        <topology evidence="2">Multi-pass membrane protein</topology>
    </subcellularLocation>
    <subcellularLocation>
        <location evidence="15">Mitochondrion inner membrane</location>
        <topology evidence="15">Peripheral membrane protein</topology>
        <orientation evidence="15">Matrix side</orientation>
    </subcellularLocation>
    <subcellularLocation>
        <location evidence="1">Mitochondrion membrane</location>
        <topology evidence="1">Multi-pass membrane protein</topology>
    </subcellularLocation>
</comment>
<dbReference type="InterPro" id="IPR011527">
    <property type="entry name" value="ABC1_TM_dom"/>
</dbReference>
<dbReference type="SUPFAM" id="SSF90123">
    <property type="entry name" value="ABC transporter transmembrane region"/>
    <property type="match status" value="1"/>
</dbReference>
<evidence type="ECO:0000256" key="1">
    <source>
        <dbReference type="ARBA" id="ARBA00004225"/>
    </source>
</evidence>
<dbReference type="Gene3D" id="2.130.10.10">
    <property type="entry name" value="YVTN repeat-like/Quinoprotein amine dehydrogenase"/>
    <property type="match status" value="1"/>
</dbReference>
<dbReference type="SUPFAM" id="SSF50978">
    <property type="entry name" value="WD40 repeat-like"/>
    <property type="match status" value="1"/>
</dbReference>
<evidence type="ECO:0000256" key="12">
    <source>
        <dbReference type="ARBA" id="ARBA00024363"/>
    </source>
</evidence>